<dbReference type="NCBIfam" id="TIGR00924">
    <property type="entry name" value="yjdL_sub1_fam"/>
    <property type="match status" value="1"/>
</dbReference>
<comment type="subcellular location">
    <subcellularLocation>
        <location evidence="1">Cell membrane</location>
        <topology evidence="1">Multi-pass membrane protein</topology>
    </subcellularLocation>
</comment>
<keyword evidence="2" id="KW-0813">Transport</keyword>
<feature type="transmembrane region" description="Helical" evidence="7">
    <location>
        <begin position="24"/>
        <end position="51"/>
    </location>
</feature>
<gene>
    <name evidence="8" type="ORF">ACFFQV_12880</name>
</gene>
<evidence type="ECO:0000256" key="7">
    <source>
        <dbReference type="SAM" id="Phobius"/>
    </source>
</evidence>
<feature type="transmembrane region" description="Helical" evidence="7">
    <location>
        <begin position="384"/>
        <end position="404"/>
    </location>
</feature>
<comment type="caution">
    <text evidence="8">The sequence shown here is derived from an EMBL/GenBank/DDBJ whole genome shotgun (WGS) entry which is preliminary data.</text>
</comment>
<keyword evidence="3" id="KW-1003">Cell membrane</keyword>
<feature type="transmembrane region" description="Helical" evidence="7">
    <location>
        <begin position="225"/>
        <end position="246"/>
    </location>
</feature>
<dbReference type="RefSeq" id="WP_157424973.1">
    <property type="nucleotide sequence ID" value="NZ_BAAANI010000004.1"/>
</dbReference>
<protein>
    <submittedName>
        <fullName evidence="8">Peptide MFS transporter</fullName>
    </submittedName>
</protein>
<feature type="transmembrane region" description="Helical" evidence="7">
    <location>
        <begin position="252"/>
        <end position="270"/>
    </location>
</feature>
<dbReference type="EMBL" id="JBHMBL010000003">
    <property type="protein sequence ID" value="MFB9643184.1"/>
    <property type="molecule type" value="Genomic_DNA"/>
</dbReference>
<accession>A0ABV5SS62</accession>
<evidence type="ECO:0000313" key="8">
    <source>
        <dbReference type="EMBL" id="MFB9643184.1"/>
    </source>
</evidence>
<name>A0ABV5SS62_9MICO</name>
<dbReference type="PANTHER" id="PTHR23517:SF15">
    <property type="entry name" value="PROTON-DEPENDENT OLIGOPEPTIDE FAMILY TRANSPORT PROTEIN"/>
    <property type="match status" value="1"/>
</dbReference>
<feature type="transmembrane region" description="Helical" evidence="7">
    <location>
        <begin position="425"/>
        <end position="442"/>
    </location>
</feature>
<evidence type="ECO:0000256" key="3">
    <source>
        <dbReference type="ARBA" id="ARBA00022475"/>
    </source>
</evidence>
<feature type="transmembrane region" description="Helical" evidence="7">
    <location>
        <begin position="328"/>
        <end position="350"/>
    </location>
</feature>
<feature type="transmembrane region" description="Helical" evidence="7">
    <location>
        <begin position="357"/>
        <end position="378"/>
    </location>
</feature>
<feature type="transmembrane region" description="Helical" evidence="7">
    <location>
        <begin position="454"/>
        <end position="477"/>
    </location>
</feature>
<feature type="transmembrane region" description="Helical" evidence="7">
    <location>
        <begin position="63"/>
        <end position="84"/>
    </location>
</feature>
<dbReference type="Gene3D" id="1.20.1250.20">
    <property type="entry name" value="MFS general substrate transporter like domains"/>
    <property type="match status" value="1"/>
</dbReference>
<dbReference type="PANTHER" id="PTHR23517">
    <property type="entry name" value="RESISTANCE PROTEIN MDTM, PUTATIVE-RELATED-RELATED"/>
    <property type="match status" value="1"/>
</dbReference>
<evidence type="ECO:0000256" key="1">
    <source>
        <dbReference type="ARBA" id="ARBA00004651"/>
    </source>
</evidence>
<feature type="transmembrane region" description="Helical" evidence="7">
    <location>
        <begin position="96"/>
        <end position="113"/>
    </location>
</feature>
<keyword evidence="6 7" id="KW-0472">Membrane</keyword>
<feature type="transmembrane region" description="Helical" evidence="7">
    <location>
        <begin position="157"/>
        <end position="177"/>
    </location>
</feature>
<feature type="transmembrane region" description="Helical" evidence="7">
    <location>
        <begin position="183"/>
        <end position="204"/>
    </location>
</feature>
<evidence type="ECO:0000256" key="6">
    <source>
        <dbReference type="ARBA" id="ARBA00023136"/>
    </source>
</evidence>
<feature type="transmembrane region" description="Helical" evidence="7">
    <location>
        <begin position="119"/>
        <end position="145"/>
    </location>
</feature>
<evidence type="ECO:0000256" key="2">
    <source>
        <dbReference type="ARBA" id="ARBA00022448"/>
    </source>
</evidence>
<keyword evidence="4 7" id="KW-0812">Transmembrane</keyword>
<dbReference type="InterPro" id="IPR036259">
    <property type="entry name" value="MFS_trans_sf"/>
</dbReference>
<keyword evidence="5 7" id="KW-1133">Transmembrane helix</keyword>
<dbReference type="InterPro" id="IPR050171">
    <property type="entry name" value="MFS_Transporters"/>
</dbReference>
<sequence>MTVSSPPTAPPTQRTFFGLPRTMYPVAGFAAFDALAFYGMQTILVYYVYFAVAEGGLALSTDVAIAIVSTYSAATFLATIFMGWLADNVLGAGRGLRWGAVLALAGYLVLAAVPGEVGLATGLIAIAFGAASMWVSEGAVLGGTLNAHESKRESGFTVYYLGSAGGALVGITLTGVLQSEVGFRLGFLASAVAILIGLLVYLPFRRSTEATAPVVHGHGVKGWALAWPILAVALGVAAIIGTVAAGSNPSTIVGLGALVLAAGMFVKLFSRRDLDREHKRRVLHYLPFFGATAVFAMLYQQLYTTVAIHSEASTDRVVFGIELPPSTVLGIAPLCTIIVAPILATLWGALGDRQPSLAVKFAIAFGGCALAMGWLAAASGTGELTPIIVLVVIVFVFGASDVVVSPSGLSLASAVAPAGFETRMLSLHYLGAAIGIAAAGVAGEGFSPGENETAYFAAFAVVGAVVAVAMIFVRFAFGKRLIATDGTTDGVEVL</sequence>
<dbReference type="InterPro" id="IPR005279">
    <property type="entry name" value="Dipep/tripep_permease"/>
</dbReference>
<dbReference type="Pfam" id="PF00854">
    <property type="entry name" value="PTR2"/>
    <property type="match status" value="1"/>
</dbReference>
<dbReference type="InterPro" id="IPR000109">
    <property type="entry name" value="POT_fam"/>
</dbReference>
<evidence type="ECO:0000256" key="4">
    <source>
        <dbReference type="ARBA" id="ARBA00022692"/>
    </source>
</evidence>
<feature type="transmembrane region" description="Helical" evidence="7">
    <location>
        <begin position="282"/>
        <end position="299"/>
    </location>
</feature>
<evidence type="ECO:0000313" key="9">
    <source>
        <dbReference type="Proteomes" id="UP001589667"/>
    </source>
</evidence>
<proteinExistence type="predicted"/>
<evidence type="ECO:0000256" key="5">
    <source>
        <dbReference type="ARBA" id="ARBA00022989"/>
    </source>
</evidence>
<reference evidence="8 9" key="1">
    <citation type="submission" date="2024-09" db="EMBL/GenBank/DDBJ databases">
        <authorList>
            <person name="Sun Q."/>
            <person name="Mori K."/>
        </authorList>
    </citation>
    <scope>NUCLEOTIDE SEQUENCE [LARGE SCALE GENOMIC DNA]</scope>
    <source>
        <strain evidence="8 9">JCM 14321</strain>
    </source>
</reference>
<organism evidence="8 9">
    <name type="scientific">Agromyces lapidis</name>
    <dbReference type="NCBI Taxonomy" id="279574"/>
    <lineage>
        <taxon>Bacteria</taxon>
        <taxon>Bacillati</taxon>
        <taxon>Actinomycetota</taxon>
        <taxon>Actinomycetes</taxon>
        <taxon>Micrococcales</taxon>
        <taxon>Microbacteriaceae</taxon>
        <taxon>Agromyces</taxon>
    </lineage>
</organism>
<keyword evidence="9" id="KW-1185">Reference proteome</keyword>
<dbReference type="Proteomes" id="UP001589667">
    <property type="component" value="Unassembled WGS sequence"/>
</dbReference>
<dbReference type="SUPFAM" id="SSF103473">
    <property type="entry name" value="MFS general substrate transporter"/>
    <property type="match status" value="2"/>
</dbReference>